<evidence type="ECO:0000256" key="8">
    <source>
        <dbReference type="ARBA" id="ARBA00023295"/>
    </source>
</evidence>
<name>A0A1E3A7F3_9FIRM</name>
<feature type="domain" description="HhH-GPD" evidence="10">
    <location>
        <begin position="130"/>
        <end position="295"/>
    </location>
</feature>
<evidence type="ECO:0000256" key="2">
    <source>
        <dbReference type="ARBA" id="ARBA00012720"/>
    </source>
</evidence>
<dbReference type="RefSeq" id="WP_069159194.1">
    <property type="nucleotide sequence ID" value="NZ_DBFYTC010000114.1"/>
</dbReference>
<dbReference type="InterPro" id="IPR023170">
    <property type="entry name" value="HhH_base_excis_C"/>
</dbReference>
<evidence type="ECO:0000256" key="7">
    <source>
        <dbReference type="ARBA" id="ARBA00023268"/>
    </source>
</evidence>
<keyword evidence="7" id="KW-0511">Multifunctional enzyme</keyword>
<dbReference type="Gene3D" id="3.30.310.260">
    <property type="match status" value="1"/>
</dbReference>
<dbReference type="SUPFAM" id="SSF48150">
    <property type="entry name" value="DNA-glycosylase"/>
    <property type="match status" value="1"/>
</dbReference>
<dbReference type="GO" id="GO:0140078">
    <property type="term" value="F:class I DNA-(apurinic or apyrimidinic site) endonuclease activity"/>
    <property type="evidence" value="ECO:0007669"/>
    <property type="project" value="UniProtKB-EC"/>
</dbReference>
<dbReference type="SUPFAM" id="SSF55945">
    <property type="entry name" value="TATA-box binding protein-like"/>
    <property type="match status" value="1"/>
</dbReference>
<keyword evidence="8" id="KW-0326">Glycosidase</keyword>
<comment type="catalytic activity">
    <reaction evidence="9">
        <text>2'-deoxyribonucleotide-(2'-deoxyribose 5'-phosphate)-2'-deoxyribonucleotide-DNA = a 3'-end 2'-deoxyribonucleotide-(2,3-dehydro-2,3-deoxyribose 5'-phosphate)-DNA + a 5'-end 5'-phospho-2'-deoxyribonucleoside-DNA + H(+)</text>
        <dbReference type="Rhea" id="RHEA:66592"/>
        <dbReference type="Rhea" id="RHEA-COMP:13180"/>
        <dbReference type="Rhea" id="RHEA-COMP:16897"/>
        <dbReference type="Rhea" id="RHEA-COMP:17067"/>
        <dbReference type="ChEBI" id="CHEBI:15378"/>
        <dbReference type="ChEBI" id="CHEBI:136412"/>
        <dbReference type="ChEBI" id="CHEBI:157695"/>
        <dbReference type="ChEBI" id="CHEBI:167181"/>
        <dbReference type="EC" id="4.2.99.18"/>
    </reaction>
</comment>
<dbReference type="Proteomes" id="UP000095003">
    <property type="component" value="Unassembled WGS sequence"/>
</dbReference>
<dbReference type="GO" id="GO:0006289">
    <property type="term" value="P:nucleotide-excision repair"/>
    <property type="evidence" value="ECO:0007669"/>
    <property type="project" value="InterPro"/>
</dbReference>
<dbReference type="EC" id="4.2.99.18" evidence="2"/>
<evidence type="ECO:0000256" key="3">
    <source>
        <dbReference type="ARBA" id="ARBA00022763"/>
    </source>
</evidence>
<evidence type="ECO:0000256" key="1">
    <source>
        <dbReference type="ARBA" id="ARBA00010679"/>
    </source>
</evidence>
<dbReference type="PANTHER" id="PTHR10242">
    <property type="entry name" value="8-OXOGUANINE DNA GLYCOSYLASE"/>
    <property type="match status" value="1"/>
</dbReference>
<dbReference type="AlphaFoldDB" id="A0A1E3A7F3"/>
<proteinExistence type="inferred from homology"/>
<evidence type="ECO:0000259" key="10">
    <source>
        <dbReference type="SMART" id="SM00478"/>
    </source>
</evidence>
<keyword evidence="4" id="KW-0378">Hydrolase</keyword>
<evidence type="ECO:0000256" key="5">
    <source>
        <dbReference type="ARBA" id="ARBA00023204"/>
    </source>
</evidence>
<dbReference type="PATRIC" id="fig|1432052.3.peg.6360"/>
<gene>
    <name evidence="11" type="ORF">BEH84_05752</name>
</gene>
<dbReference type="SMART" id="SM00478">
    <property type="entry name" value="ENDO3c"/>
    <property type="match status" value="1"/>
</dbReference>
<dbReference type="CDD" id="cd00056">
    <property type="entry name" value="ENDO3c"/>
    <property type="match status" value="1"/>
</dbReference>
<evidence type="ECO:0000313" key="11">
    <source>
        <dbReference type="EMBL" id="ODM04690.1"/>
    </source>
</evidence>
<dbReference type="GO" id="GO:0003684">
    <property type="term" value="F:damaged DNA binding"/>
    <property type="evidence" value="ECO:0007669"/>
    <property type="project" value="InterPro"/>
</dbReference>
<dbReference type="InterPro" id="IPR012904">
    <property type="entry name" value="OGG_N"/>
</dbReference>
<comment type="caution">
    <text evidence="11">The sequence shown here is derived from an EMBL/GenBank/DDBJ whole genome shotgun (WGS) entry which is preliminary data.</text>
</comment>
<comment type="similarity">
    <text evidence="1">Belongs to the type-1 OGG1 family.</text>
</comment>
<reference evidence="11 12" key="1">
    <citation type="submission" date="2016-07" db="EMBL/GenBank/DDBJ databases">
        <title>Characterization of isolates of Eisenbergiella tayi derived from blood cultures, using whole genome sequencing.</title>
        <authorList>
            <person name="Burdz T."/>
            <person name="Wiebe D."/>
            <person name="Huynh C."/>
            <person name="Bernard K."/>
        </authorList>
    </citation>
    <scope>NUCLEOTIDE SEQUENCE [LARGE SCALE GENOMIC DNA]</scope>
    <source>
        <strain evidence="11 12">NML 120489</strain>
    </source>
</reference>
<organism evidence="11 12">
    <name type="scientific">Eisenbergiella tayi</name>
    <dbReference type="NCBI Taxonomy" id="1432052"/>
    <lineage>
        <taxon>Bacteria</taxon>
        <taxon>Bacillati</taxon>
        <taxon>Bacillota</taxon>
        <taxon>Clostridia</taxon>
        <taxon>Lachnospirales</taxon>
        <taxon>Lachnospiraceae</taxon>
        <taxon>Eisenbergiella</taxon>
    </lineage>
</organism>
<dbReference type="Gene3D" id="1.10.340.30">
    <property type="entry name" value="Hypothetical protein, domain 2"/>
    <property type="match status" value="1"/>
</dbReference>
<evidence type="ECO:0000313" key="12">
    <source>
        <dbReference type="Proteomes" id="UP000095003"/>
    </source>
</evidence>
<dbReference type="Gene3D" id="1.10.1670.10">
    <property type="entry name" value="Helix-hairpin-Helix base-excision DNA repair enzymes (C-terminal)"/>
    <property type="match status" value="1"/>
</dbReference>
<dbReference type="InterPro" id="IPR003265">
    <property type="entry name" value="HhH-GPD_domain"/>
</dbReference>
<dbReference type="GO" id="GO:0006284">
    <property type="term" value="P:base-excision repair"/>
    <property type="evidence" value="ECO:0007669"/>
    <property type="project" value="InterPro"/>
</dbReference>
<keyword evidence="5" id="KW-0234">DNA repair</keyword>
<sequence>MYQTILHDFDMRMLMDSGQVFRICCCGENTYAVASGRHLVRIRQTACGPSKEGTLSAFGMSGEGVSVEFSCSPQEFDSYWHNYFDLSTDYGAMKKAVDPKDSFLTSAISYGGGIRILRQDLWETILCFLISQNNNITRIRNSVDSLCRRYGERLEPEGFLTGEESLSERDFYSFPEPEKIAAGGLEELQGLGLGYRDKYILAMAKRCCNGSGKEFFHSLQNADYEEAIAILTGEFGIGRKVADCICLFALHHIGAFPVDTHVKQILAAYYPKGFPFERYQGFAGVIQQYMFYYKLSLPSSRTKKEAVKPAPARKKIS</sequence>
<keyword evidence="3" id="KW-0227">DNA damage</keyword>
<accession>A0A1E3A7F3</accession>
<dbReference type="EMBL" id="MCGI01000007">
    <property type="protein sequence ID" value="ODM04690.1"/>
    <property type="molecule type" value="Genomic_DNA"/>
</dbReference>
<dbReference type="GO" id="GO:0008534">
    <property type="term" value="F:oxidized purine nucleobase lesion DNA N-glycosylase activity"/>
    <property type="evidence" value="ECO:0007669"/>
    <property type="project" value="InterPro"/>
</dbReference>
<protein>
    <recommendedName>
        <fullName evidence="2">DNA-(apurinic or apyrimidinic site) lyase</fullName>
        <ecNumber evidence="2">4.2.99.18</ecNumber>
    </recommendedName>
</protein>
<dbReference type="Pfam" id="PF07934">
    <property type="entry name" value="OGG_N"/>
    <property type="match status" value="1"/>
</dbReference>
<keyword evidence="6" id="KW-0456">Lyase</keyword>
<evidence type="ECO:0000256" key="6">
    <source>
        <dbReference type="ARBA" id="ARBA00023239"/>
    </source>
</evidence>
<evidence type="ECO:0000256" key="9">
    <source>
        <dbReference type="ARBA" id="ARBA00044632"/>
    </source>
</evidence>
<dbReference type="InterPro" id="IPR011257">
    <property type="entry name" value="DNA_glycosylase"/>
</dbReference>
<dbReference type="Pfam" id="PF00730">
    <property type="entry name" value="HhH-GPD"/>
    <property type="match status" value="1"/>
</dbReference>
<evidence type="ECO:0000256" key="4">
    <source>
        <dbReference type="ARBA" id="ARBA00022801"/>
    </source>
</evidence>
<dbReference type="InterPro" id="IPR052054">
    <property type="entry name" value="Oxidative_DNA_repair_enzyme"/>
</dbReference>
<dbReference type="PANTHER" id="PTHR10242:SF2">
    <property type="entry name" value="N-GLYCOSYLASE_DNA LYASE"/>
    <property type="match status" value="1"/>
</dbReference>
<dbReference type="GeneID" id="93300491"/>